<reference evidence="3" key="1">
    <citation type="submission" date="2020-06" db="EMBL/GenBank/DDBJ databases">
        <title>Unique genomic features of the anaerobic methanotrophic archaea.</title>
        <authorList>
            <person name="Chadwick G.L."/>
            <person name="Skennerton C.T."/>
            <person name="Laso-Perez R."/>
            <person name="Leu A.O."/>
            <person name="Speth D.R."/>
            <person name="Yu H."/>
            <person name="Morgan-Lang C."/>
            <person name="Hatzenpichler R."/>
            <person name="Goudeau D."/>
            <person name="Malmstrom R."/>
            <person name="Brazelton W.J."/>
            <person name="Woyke T."/>
            <person name="Hallam S.J."/>
            <person name="Tyson G.W."/>
            <person name="Wegener G."/>
            <person name="Boetius A."/>
            <person name="Orphan V."/>
        </authorList>
    </citation>
    <scope>NUCLEOTIDE SEQUENCE</scope>
</reference>
<dbReference type="Pfam" id="PF01548">
    <property type="entry name" value="DEDD_Tnp_IS110"/>
    <property type="match status" value="1"/>
</dbReference>
<dbReference type="InterPro" id="IPR002525">
    <property type="entry name" value="Transp_IS110-like_N"/>
</dbReference>
<dbReference type="GO" id="GO:0006313">
    <property type="term" value="P:DNA transposition"/>
    <property type="evidence" value="ECO:0007669"/>
    <property type="project" value="InterPro"/>
</dbReference>
<organism evidence="3">
    <name type="scientific">Candidatus Methanophagaceae archaeon ANME-1 ERB6</name>
    <dbReference type="NCBI Taxonomy" id="2759912"/>
    <lineage>
        <taxon>Archaea</taxon>
        <taxon>Methanobacteriati</taxon>
        <taxon>Methanobacteriota</taxon>
        <taxon>Stenosarchaea group</taxon>
        <taxon>Methanomicrobia</taxon>
        <taxon>Candidatus Methanophagales</taxon>
        <taxon>Candidatus Methanophagaceae</taxon>
    </lineage>
</organism>
<sequence>MYIGIDLHKETCYATTLDKEGEIVDRREFKNEREEWEKFVEGIPRDSKVAIEACSYWYPVCDFLEERGIEMVLSHPSKTRIIAEAKIKTDKIDSKNLAKLLRADFLPRSYIPSKEIRENRELLRLRVQLGKDRTVVKNRIHALMAKNGVKHEFSDLFGVEGRIFLKEIELAESQRIARDVLLRQLESVDKEVEFVQKRIAIVAKGDEVVIILMTIPGIDYYSAMIIKNEIGKIERFPGYKELCSFAGLVPRVHQSGNTRWEGHITKEGNALLRWILIQAVHQVVRYPGELRKFYLRLKKQKGTKIAVVATARKLLRVIYCMLCRKENYRYERKALTESKLKRLEKTAC</sequence>
<feature type="domain" description="Transposase IS116/IS110/IS902 C-terminal" evidence="2">
    <location>
        <begin position="211"/>
        <end position="294"/>
    </location>
</feature>
<dbReference type="PANTHER" id="PTHR33055">
    <property type="entry name" value="TRANSPOSASE FOR INSERTION SEQUENCE ELEMENT IS1111A"/>
    <property type="match status" value="1"/>
</dbReference>
<dbReference type="Pfam" id="PF02371">
    <property type="entry name" value="Transposase_20"/>
    <property type="match status" value="1"/>
</dbReference>
<dbReference type="PANTHER" id="PTHR33055:SF13">
    <property type="entry name" value="TRANSPOSASE"/>
    <property type="match status" value="1"/>
</dbReference>
<evidence type="ECO:0000259" key="1">
    <source>
        <dbReference type="Pfam" id="PF01548"/>
    </source>
</evidence>
<dbReference type="GO" id="GO:0004803">
    <property type="term" value="F:transposase activity"/>
    <property type="evidence" value="ECO:0007669"/>
    <property type="project" value="InterPro"/>
</dbReference>
<dbReference type="GO" id="GO:0003677">
    <property type="term" value="F:DNA binding"/>
    <property type="evidence" value="ECO:0007669"/>
    <property type="project" value="InterPro"/>
</dbReference>
<evidence type="ECO:0000313" key="3">
    <source>
        <dbReference type="EMBL" id="QNO53987.1"/>
    </source>
</evidence>
<name>A0A7G9Z153_9EURY</name>
<dbReference type="NCBIfam" id="NF033542">
    <property type="entry name" value="transpos_IS110"/>
    <property type="match status" value="1"/>
</dbReference>
<proteinExistence type="predicted"/>
<dbReference type="EMBL" id="MT631557">
    <property type="protein sequence ID" value="QNO53987.1"/>
    <property type="molecule type" value="Genomic_DNA"/>
</dbReference>
<dbReference type="InterPro" id="IPR047650">
    <property type="entry name" value="Transpos_IS110"/>
</dbReference>
<evidence type="ECO:0000259" key="2">
    <source>
        <dbReference type="Pfam" id="PF02371"/>
    </source>
</evidence>
<dbReference type="InterPro" id="IPR003346">
    <property type="entry name" value="Transposase_20"/>
</dbReference>
<protein>
    <submittedName>
        <fullName evidence="3">Uncharacterized protein</fullName>
    </submittedName>
</protein>
<gene>
    <name evidence="3" type="ORF">OHMBFCMF_00006</name>
</gene>
<accession>A0A7G9Z153</accession>
<feature type="domain" description="Transposase IS110-like N-terminal" evidence="1">
    <location>
        <begin position="3"/>
        <end position="144"/>
    </location>
</feature>
<dbReference type="AlphaFoldDB" id="A0A7G9Z153"/>